<accession>K1XJM3</accession>
<dbReference type="PANTHER" id="PTHR33383">
    <property type="entry name" value="MEMBRANE PROTEIN INSERTION EFFICIENCY FACTOR-RELATED"/>
    <property type="match status" value="1"/>
</dbReference>
<evidence type="ECO:0000313" key="2">
    <source>
        <dbReference type="EMBL" id="EKD30575.1"/>
    </source>
</evidence>
<dbReference type="NCBIfam" id="TIGR00278">
    <property type="entry name" value="membrane protein insertion efficiency factor YidD"/>
    <property type="match status" value="1"/>
</dbReference>
<dbReference type="AlphaFoldDB" id="K1XJM3"/>
<sequence length="125" mass="14362">MFSRFLIALVHLYQRYLSPDHSIWARALNRPPYCKYIPTCSEYMAESIEKKGVVRGILKGIWRVLRCNPWSHGGYDPVETETSEKLDLCIQNSVSSFTVASATPHSGTHSSHKFLRFWKVSEKGK</sequence>
<dbReference type="Pfam" id="PF01809">
    <property type="entry name" value="YidD"/>
    <property type="match status" value="1"/>
</dbReference>
<proteinExistence type="inferred from homology"/>
<comment type="function">
    <text evidence="1">Could be involved in insertion of integral membrane proteins into the membrane.</text>
</comment>
<keyword evidence="1" id="KW-0472">Membrane</keyword>
<comment type="subcellular location">
    <subcellularLocation>
        <location evidence="1">Cell membrane</location>
        <topology evidence="1">Peripheral membrane protein</topology>
        <orientation evidence="1">Cytoplasmic side</orientation>
    </subcellularLocation>
</comment>
<dbReference type="EMBL" id="AMFJ01034004">
    <property type="protein sequence ID" value="EKD30575.1"/>
    <property type="molecule type" value="Genomic_DNA"/>
</dbReference>
<dbReference type="SMART" id="SM01234">
    <property type="entry name" value="Haemolytic"/>
    <property type="match status" value="1"/>
</dbReference>
<evidence type="ECO:0000256" key="1">
    <source>
        <dbReference type="HAMAP-Rule" id="MF_00386"/>
    </source>
</evidence>
<comment type="similarity">
    <text evidence="1">Belongs to the UPF0161 family.</text>
</comment>
<gene>
    <name evidence="2" type="ORF">ACD_78C00004G0001</name>
</gene>
<name>K1XJM3_9BACT</name>
<dbReference type="GO" id="GO:0005886">
    <property type="term" value="C:plasma membrane"/>
    <property type="evidence" value="ECO:0007669"/>
    <property type="project" value="UniProtKB-SubCell"/>
</dbReference>
<reference evidence="2" key="1">
    <citation type="journal article" date="2012" name="Science">
        <title>Fermentation, hydrogen, and sulfur metabolism in multiple uncultivated bacterial phyla.</title>
        <authorList>
            <person name="Wrighton K.C."/>
            <person name="Thomas B.C."/>
            <person name="Sharon I."/>
            <person name="Miller C.S."/>
            <person name="Castelle C.J."/>
            <person name="VerBerkmoes N.C."/>
            <person name="Wilkins M.J."/>
            <person name="Hettich R.L."/>
            <person name="Lipton M.S."/>
            <person name="Williams K.H."/>
            <person name="Long P.E."/>
            <person name="Banfield J.F."/>
        </authorList>
    </citation>
    <scope>NUCLEOTIDE SEQUENCE [LARGE SCALE GENOMIC DNA]</scope>
</reference>
<protein>
    <recommendedName>
        <fullName evidence="1">Putative membrane protein insertion efficiency factor</fullName>
    </recommendedName>
</protein>
<dbReference type="InterPro" id="IPR002696">
    <property type="entry name" value="Membr_insert_effic_factor_YidD"/>
</dbReference>
<dbReference type="HAMAP" id="MF_00386">
    <property type="entry name" value="UPF0161_YidD"/>
    <property type="match status" value="1"/>
</dbReference>
<dbReference type="PANTHER" id="PTHR33383:SF1">
    <property type="entry name" value="MEMBRANE PROTEIN INSERTION EFFICIENCY FACTOR-RELATED"/>
    <property type="match status" value="1"/>
</dbReference>
<comment type="caution">
    <text evidence="2">The sequence shown here is derived from an EMBL/GenBank/DDBJ whole genome shotgun (WGS) entry which is preliminary data.</text>
</comment>
<organism evidence="2">
    <name type="scientific">uncultured bacterium</name>
    <name type="common">gcode 4</name>
    <dbReference type="NCBI Taxonomy" id="1234023"/>
    <lineage>
        <taxon>Bacteria</taxon>
        <taxon>environmental samples</taxon>
    </lineage>
</organism>
<keyword evidence="1" id="KW-1003">Cell membrane</keyword>